<dbReference type="InterPro" id="IPR036259">
    <property type="entry name" value="MFS_trans_sf"/>
</dbReference>
<comment type="subcellular location">
    <subcellularLocation>
        <location evidence="1">Membrane</location>
        <topology evidence="1">Multi-pass membrane protein</topology>
    </subcellularLocation>
</comment>
<evidence type="ECO:0000313" key="8">
    <source>
        <dbReference type="EMBL" id="EAZ63207.1"/>
    </source>
</evidence>
<evidence type="ECO:0000256" key="3">
    <source>
        <dbReference type="ARBA" id="ARBA00022692"/>
    </source>
</evidence>
<evidence type="ECO:0000256" key="1">
    <source>
        <dbReference type="ARBA" id="ARBA00004141"/>
    </source>
</evidence>
<name>A3GIC3_PICST</name>
<dbReference type="GeneID" id="4852022"/>
<keyword evidence="3 7" id="KW-0812">Transmembrane</keyword>
<evidence type="ECO:0000256" key="5">
    <source>
        <dbReference type="ARBA" id="ARBA00023136"/>
    </source>
</evidence>
<accession>A3GIC3</accession>
<feature type="non-terminal residue" evidence="8">
    <location>
        <position position="492"/>
    </location>
</feature>
<feature type="transmembrane region" description="Helical" evidence="7">
    <location>
        <begin position="357"/>
        <end position="377"/>
    </location>
</feature>
<evidence type="ECO:0000256" key="4">
    <source>
        <dbReference type="ARBA" id="ARBA00022989"/>
    </source>
</evidence>
<evidence type="ECO:0000256" key="2">
    <source>
        <dbReference type="ARBA" id="ARBA00022448"/>
    </source>
</evidence>
<dbReference type="InParanoid" id="A3GIC3"/>
<dbReference type="OMA" id="PRVPMHI"/>
<feature type="transmembrane region" description="Helical" evidence="7">
    <location>
        <begin position="450"/>
        <end position="472"/>
    </location>
</feature>
<evidence type="ECO:0000313" key="9">
    <source>
        <dbReference type="Proteomes" id="UP000002258"/>
    </source>
</evidence>
<dbReference type="FunFam" id="1.20.1250.20:FF:000065">
    <property type="entry name" value="Putative MFS pantothenate transporter"/>
    <property type="match status" value="1"/>
</dbReference>
<dbReference type="GO" id="GO:0022857">
    <property type="term" value="F:transmembrane transporter activity"/>
    <property type="evidence" value="ECO:0007669"/>
    <property type="project" value="InterPro"/>
</dbReference>
<dbReference type="OrthoDB" id="3639251at2759"/>
<feature type="transmembrane region" description="Helical" evidence="7">
    <location>
        <begin position="122"/>
        <end position="141"/>
    </location>
</feature>
<dbReference type="Pfam" id="PF07690">
    <property type="entry name" value="MFS_1"/>
    <property type="match status" value="1"/>
</dbReference>
<feature type="transmembrane region" description="Helical" evidence="7">
    <location>
        <begin position="218"/>
        <end position="238"/>
    </location>
</feature>
<feature type="non-terminal residue" evidence="8">
    <location>
        <position position="1"/>
    </location>
</feature>
<feature type="transmembrane region" description="Helical" evidence="7">
    <location>
        <begin position="417"/>
        <end position="434"/>
    </location>
</feature>
<dbReference type="RefSeq" id="XP_001387230.1">
    <property type="nucleotide sequence ID" value="XM_001387193.1"/>
</dbReference>
<keyword evidence="9" id="KW-1185">Reference proteome</keyword>
<dbReference type="InterPro" id="IPR011701">
    <property type="entry name" value="MFS"/>
</dbReference>
<feature type="transmembrane region" description="Helical" evidence="7">
    <location>
        <begin position="333"/>
        <end position="350"/>
    </location>
</feature>
<protein>
    <submittedName>
        <fullName evidence="8">Suppressor of Sulfoxyde Ethionine resistance</fullName>
    </submittedName>
</protein>
<dbReference type="Proteomes" id="UP000002258">
    <property type="component" value="Chromosome 1"/>
</dbReference>
<proteinExistence type="inferred from homology"/>
<dbReference type="PANTHER" id="PTHR43791">
    <property type="entry name" value="PERMEASE-RELATED"/>
    <property type="match status" value="1"/>
</dbReference>
<organism evidence="8 9">
    <name type="scientific">Scheffersomyces stipitis (strain ATCC 58785 / CBS 6054 / NBRC 10063 / NRRL Y-11545)</name>
    <name type="common">Yeast</name>
    <name type="synonym">Pichia stipitis</name>
    <dbReference type="NCBI Taxonomy" id="322104"/>
    <lineage>
        <taxon>Eukaryota</taxon>
        <taxon>Fungi</taxon>
        <taxon>Dikarya</taxon>
        <taxon>Ascomycota</taxon>
        <taxon>Saccharomycotina</taxon>
        <taxon>Pichiomycetes</taxon>
        <taxon>Debaryomycetaceae</taxon>
        <taxon>Scheffersomyces</taxon>
    </lineage>
</organism>
<dbReference type="Gene3D" id="1.20.1250.20">
    <property type="entry name" value="MFS general substrate transporter like domains"/>
    <property type="match status" value="1"/>
</dbReference>
<dbReference type="HOGENOM" id="CLU_001265_4_2_1"/>
<gene>
    <name evidence="8" type="primary">SEO1</name>
    <name evidence="8" type="ORF">PICST_11143</name>
</gene>
<comment type="similarity">
    <text evidence="6">Belongs to the major facilitator superfamily. Allantoate permease family.</text>
</comment>
<dbReference type="GO" id="GO:0016020">
    <property type="term" value="C:membrane"/>
    <property type="evidence" value="ECO:0007669"/>
    <property type="project" value="UniProtKB-SubCell"/>
</dbReference>
<evidence type="ECO:0000256" key="6">
    <source>
        <dbReference type="ARBA" id="ARBA00037968"/>
    </source>
</evidence>
<dbReference type="EMBL" id="AAVQ01000002">
    <property type="protein sequence ID" value="EAZ63207.1"/>
    <property type="molecule type" value="Genomic_DNA"/>
</dbReference>
<dbReference type="AlphaFoldDB" id="A3GIC3"/>
<dbReference type="eggNOG" id="KOG2533">
    <property type="taxonomic scope" value="Eukaryota"/>
</dbReference>
<evidence type="ECO:0000256" key="7">
    <source>
        <dbReference type="SAM" id="Phobius"/>
    </source>
</evidence>
<feature type="transmembrane region" description="Helical" evidence="7">
    <location>
        <begin position="383"/>
        <end position="405"/>
    </location>
</feature>
<keyword evidence="4 7" id="KW-1133">Transmembrane helix</keyword>
<sequence>DFELRDEANRPWWKFFDDFEYRFNSKVRSRQSRFRWGEKNMPFLEKKLLIKLNILITLYSFVGYWVKYLDQANITNAYVSGMREEIGMAQNDYINAQSMYNAGAVIFQVFFMYLLPRVPLHYLIGGSELIWGFITLAHYAVQTPTQLYALRFLVGAAESGYFILWHFCFSNYFLPTELGLVGGFYYCGQMLGYLTSGLIAGQTSATMEGVGGLSGWRWLFIIDAIITIPVALLGFIMIPGTPYNCYSIFLTDDEVRLARSRLKKANISPASPNPPPFFSKKVWKNIIFDWRIYILSVLDYCFWSSNQNTGGGIALWLKADKSYSIPTLNRLTSIPPALGILFILLVNIGADIYKSRVLSISWAYSLNLIGNVILAIWDVPDSAKWFAFMLGYMSITVSSVIYGWMNDIMRHDAQERAIVLLFTNLFSQQFRAWLDRIVFPTVDAPRYHTGYVYASCHTAGTVVMAFVTLWFYKRQEKKDAKKNGILLYDSTK</sequence>
<reference evidence="8 9" key="1">
    <citation type="journal article" date="2007" name="Nat. Biotechnol.">
        <title>Genome sequence of the lignocellulose-bioconverting and xylose-fermenting yeast Pichia stipitis.</title>
        <authorList>
            <person name="Jeffries T.W."/>
            <person name="Grigoriev I.V."/>
            <person name="Grimwood J."/>
            <person name="Laplaza J.M."/>
            <person name="Aerts A."/>
            <person name="Salamov A."/>
            <person name="Schmutz J."/>
            <person name="Lindquist E."/>
            <person name="Dehal P."/>
            <person name="Shapiro H."/>
            <person name="Jin Y.S."/>
            <person name="Passoth V."/>
            <person name="Richardson P.M."/>
        </authorList>
    </citation>
    <scope>NUCLEOTIDE SEQUENCE [LARGE SCALE GENOMIC DNA]</scope>
    <source>
        <strain evidence="9">ATCC 58785 / CBS 6054 / NBRC 10063 / NRRL Y-11545</strain>
    </source>
</reference>
<feature type="transmembrane region" description="Helical" evidence="7">
    <location>
        <begin position="48"/>
        <end position="66"/>
    </location>
</feature>
<feature type="transmembrane region" description="Helical" evidence="7">
    <location>
        <begin position="147"/>
        <end position="168"/>
    </location>
</feature>
<dbReference type="SUPFAM" id="SSF103473">
    <property type="entry name" value="MFS general substrate transporter"/>
    <property type="match status" value="1"/>
</dbReference>
<dbReference type="PANTHER" id="PTHR43791:SF15">
    <property type="entry name" value="TRANSPORTER SEO1-RELATED"/>
    <property type="match status" value="1"/>
</dbReference>
<keyword evidence="2" id="KW-0813">Transport</keyword>
<keyword evidence="5 7" id="KW-0472">Membrane</keyword>
<comment type="caution">
    <text evidence="8">The sequence shown here is derived from an EMBL/GenBank/DDBJ whole genome shotgun (WGS) entry which is preliminary data.</text>
</comment>
<dbReference type="KEGG" id="pic:PICST_11143"/>